<dbReference type="HOGENOM" id="CLU_2196967_0_0_1"/>
<dbReference type="RefSeq" id="XP_013258248.1">
    <property type="nucleotide sequence ID" value="XM_013402794.1"/>
</dbReference>
<accession>A0A072P8Q4</accession>
<organism evidence="1 2">
    <name type="scientific">Exophiala aquamarina CBS 119918</name>
    <dbReference type="NCBI Taxonomy" id="1182545"/>
    <lineage>
        <taxon>Eukaryota</taxon>
        <taxon>Fungi</taxon>
        <taxon>Dikarya</taxon>
        <taxon>Ascomycota</taxon>
        <taxon>Pezizomycotina</taxon>
        <taxon>Eurotiomycetes</taxon>
        <taxon>Chaetothyriomycetidae</taxon>
        <taxon>Chaetothyriales</taxon>
        <taxon>Herpotrichiellaceae</taxon>
        <taxon>Exophiala</taxon>
    </lineage>
</organism>
<proteinExistence type="predicted"/>
<name>A0A072P8Q4_9EURO</name>
<sequence length="108" mass="12672">MDTHPNYELRPVDLENWSIDDITKAFEGLDTLHRVVDAFWGEIVATNAHITYMYHRMGHDPRVPGIWTYRNARLALLEGRDTPEARWAWENYEKQVIENDNAKTFIAA</sequence>
<evidence type="ECO:0000313" key="2">
    <source>
        <dbReference type="Proteomes" id="UP000027920"/>
    </source>
</evidence>
<evidence type="ECO:0000313" key="1">
    <source>
        <dbReference type="EMBL" id="KEF55658.1"/>
    </source>
</evidence>
<protein>
    <submittedName>
        <fullName evidence="1">Uncharacterized protein</fullName>
    </submittedName>
</protein>
<dbReference type="Proteomes" id="UP000027920">
    <property type="component" value="Unassembled WGS sequence"/>
</dbReference>
<gene>
    <name evidence="1" type="ORF">A1O9_08408</name>
</gene>
<dbReference type="EMBL" id="AMGV01000007">
    <property type="protein sequence ID" value="KEF55658.1"/>
    <property type="molecule type" value="Genomic_DNA"/>
</dbReference>
<keyword evidence="2" id="KW-1185">Reference proteome</keyword>
<dbReference type="AlphaFoldDB" id="A0A072P8Q4"/>
<dbReference type="VEuPathDB" id="FungiDB:A1O9_08408"/>
<comment type="caution">
    <text evidence="1">The sequence shown here is derived from an EMBL/GenBank/DDBJ whole genome shotgun (WGS) entry which is preliminary data.</text>
</comment>
<dbReference type="GeneID" id="25283321"/>
<reference evidence="1 2" key="1">
    <citation type="submission" date="2013-03" db="EMBL/GenBank/DDBJ databases">
        <title>The Genome Sequence of Exophiala aquamarina CBS 119918.</title>
        <authorList>
            <consortium name="The Broad Institute Genomics Platform"/>
            <person name="Cuomo C."/>
            <person name="de Hoog S."/>
            <person name="Gorbushina A."/>
            <person name="Walker B."/>
            <person name="Young S.K."/>
            <person name="Zeng Q."/>
            <person name="Gargeya S."/>
            <person name="Fitzgerald M."/>
            <person name="Haas B."/>
            <person name="Abouelleil A."/>
            <person name="Allen A.W."/>
            <person name="Alvarado L."/>
            <person name="Arachchi H.M."/>
            <person name="Berlin A.M."/>
            <person name="Chapman S.B."/>
            <person name="Gainer-Dewar J."/>
            <person name="Goldberg J."/>
            <person name="Griggs A."/>
            <person name="Gujja S."/>
            <person name="Hansen M."/>
            <person name="Howarth C."/>
            <person name="Imamovic A."/>
            <person name="Ireland A."/>
            <person name="Larimer J."/>
            <person name="McCowan C."/>
            <person name="Murphy C."/>
            <person name="Pearson M."/>
            <person name="Poon T.W."/>
            <person name="Priest M."/>
            <person name="Roberts A."/>
            <person name="Saif S."/>
            <person name="Shea T."/>
            <person name="Sisk P."/>
            <person name="Sykes S."/>
            <person name="Wortman J."/>
            <person name="Nusbaum C."/>
            <person name="Birren B."/>
        </authorList>
    </citation>
    <scope>NUCLEOTIDE SEQUENCE [LARGE SCALE GENOMIC DNA]</scope>
    <source>
        <strain evidence="1 2">CBS 119918</strain>
    </source>
</reference>